<dbReference type="STRING" id="459349.CLOAM0662"/>
<gene>
    <name evidence="1" type="ordered locus">CLOAM0662</name>
</gene>
<proteinExistence type="predicted"/>
<evidence type="ECO:0000313" key="2">
    <source>
        <dbReference type="Proteomes" id="UP000002019"/>
    </source>
</evidence>
<accession>B0VGT7</accession>
<reference evidence="1 2" key="1">
    <citation type="journal article" date="2008" name="J. Bacteriol.">
        <title>'Candidatus Cloacamonas acidaminovorans': genome sequence reconstruction provides a first glimpse of a new bacterial division.</title>
        <authorList>
            <person name="Pelletier E."/>
            <person name="Kreimeyer A."/>
            <person name="Bocs S."/>
            <person name="Rouy Z."/>
            <person name="Gyapay G."/>
            <person name="Chouari R."/>
            <person name="Riviere D."/>
            <person name="Ganesan A."/>
            <person name="Daegelen P."/>
            <person name="Sghir A."/>
            <person name="Cohen G.N."/>
            <person name="Medigue C."/>
            <person name="Weissenbach J."/>
            <person name="Le Paslier D."/>
        </authorList>
    </citation>
    <scope>NUCLEOTIDE SEQUENCE [LARGE SCALE GENOMIC DNA]</scope>
    <source>
        <strain evidence="2">Evry</strain>
    </source>
</reference>
<dbReference type="HOGENOM" id="CLU_145276_0_0_0"/>
<dbReference type="RefSeq" id="WP_015424406.1">
    <property type="nucleotide sequence ID" value="NC_020449.1"/>
</dbReference>
<dbReference type="Proteomes" id="UP000002019">
    <property type="component" value="Chromosome"/>
</dbReference>
<evidence type="ECO:0000313" key="1">
    <source>
        <dbReference type="EMBL" id="CAO80546.1"/>
    </source>
</evidence>
<dbReference type="AlphaFoldDB" id="B0VGT7"/>
<protein>
    <submittedName>
        <fullName evidence="1">Uncharacterized protein</fullName>
    </submittedName>
</protein>
<keyword evidence="2" id="KW-1185">Reference proteome</keyword>
<name>B0VGT7_CLOAI</name>
<organism evidence="1 2">
    <name type="scientific">Cloacimonas acidaminovorans (strain Evry)</name>
    <dbReference type="NCBI Taxonomy" id="459349"/>
    <lineage>
        <taxon>Bacteria</taxon>
        <taxon>Pseudomonadati</taxon>
        <taxon>Candidatus Cloacimonadota</taxon>
        <taxon>Candidatus Cloacimonadia</taxon>
        <taxon>Candidatus Cloacimonadales</taxon>
        <taxon>Candidatus Cloacimonadaceae</taxon>
        <taxon>Candidatus Cloacimonas</taxon>
    </lineage>
</organism>
<dbReference type="KEGG" id="caci:CLOAM0662"/>
<sequence length="148" mass="17548">MKAYVKLMLPGFTGNMDDVVIYYNSHLNKYIARRKVIPKYTPSNDIIKDIFAFAKRIELSEGYLNDCREYIFQFNRKNRRQNRAMSTWPNVFMKVMRATMKSYPDLDLKTLTREEIIAKNLPCRSIYESINVGYLEKVHGYDKLDNVL</sequence>
<dbReference type="EMBL" id="CU466930">
    <property type="protein sequence ID" value="CAO80546.1"/>
    <property type="molecule type" value="Genomic_DNA"/>
</dbReference>